<sequence>RGVPGISKHVFVHWVGPRVSVVKRGVWNTGAGKASALIGKSCSVTFRREAHTPSDIRLEDIVSELRRLTVVDGVAATNGIAAGRISVEEYRFALAEEARERQAATERQRRERLPQVQPLNQQEQEPPVSFALEPLDLVEAEPKEAEAASQTLHLPDLRSAVQTVHDVAGGWNWAPIPVGSESAPVVDTYSPTGTHSIVCTARACQGPEAEDATWPATSRHAATPGTLDTPQERMLAPLFSFTGDEAERAQALAQFERIDDVIMGGMSKSQLVDGGAGGAAWKGLIRTDGGGFCGQRTRPFAKPLNLTGADGIYISCRLSSDEDSERRVWKLSLRTGEGRGEVVYQAPYKPSAATMQPVFVPFSDFVLVRGPIAVPDAPRVTNVSAIYQIGFTCSKFVIGPTMLGLEGFRNGTFQLDVAELGAYAVAQTIDSPLAAQPSPKMMPEKEVQQNRPLLLKLLLPVLGLVFSEAGRRRRRAAGLLRGRGASRLDLVRLGWNSKRNLFGRSFLASALQTAGQGVSAVAGGILSLLYKVTLSPIVRLVFRRQARKQEDAVRKKRAEEEAENPPS</sequence>
<dbReference type="GO" id="GO:0051082">
    <property type="term" value="F:unfolded protein binding"/>
    <property type="evidence" value="ECO:0007669"/>
    <property type="project" value="TreeGrafter"/>
</dbReference>
<dbReference type="GO" id="GO:0010257">
    <property type="term" value="P:NADH dehydrogenase complex assembly"/>
    <property type="evidence" value="ECO:0007669"/>
    <property type="project" value="TreeGrafter"/>
</dbReference>
<dbReference type="SUPFAM" id="SSF49785">
    <property type="entry name" value="Galactose-binding domain-like"/>
    <property type="match status" value="1"/>
</dbReference>
<name>A0A813EPJ8_POLGL</name>
<feature type="compositionally biased region" description="Basic and acidic residues" evidence="2">
    <location>
        <begin position="547"/>
        <end position="559"/>
    </location>
</feature>
<evidence type="ECO:0000313" key="5">
    <source>
        <dbReference type="Proteomes" id="UP000654075"/>
    </source>
</evidence>
<dbReference type="InterPro" id="IPR013857">
    <property type="entry name" value="NADH-UbQ_OxRdtase-assoc_prot30"/>
</dbReference>
<dbReference type="GO" id="GO:0003779">
    <property type="term" value="F:actin binding"/>
    <property type="evidence" value="ECO:0007669"/>
    <property type="project" value="InterPro"/>
</dbReference>
<dbReference type="PANTHER" id="PTHR13194:SF19">
    <property type="entry name" value="NAD(P)-BINDING ROSSMANN-FOLD SUPERFAMILY PROTEIN"/>
    <property type="match status" value="1"/>
</dbReference>
<gene>
    <name evidence="4" type="ORF">PGLA1383_LOCUS21291</name>
</gene>
<keyword evidence="5" id="KW-1185">Reference proteome</keyword>
<dbReference type="PANTHER" id="PTHR13194">
    <property type="entry name" value="COMPLEX I INTERMEDIATE-ASSOCIATED PROTEIN 30"/>
    <property type="match status" value="1"/>
</dbReference>
<protein>
    <recommendedName>
        <fullName evidence="3">ADF-H domain-containing protein</fullName>
    </recommendedName>
</protein>
<evidence type="ECO:0000313" key="4">
    <source>
        <dbReference type="EMBL" id="CAE8603072.1"/>
    </source>
</evidence>
<feature type="non-terminal residue" evidence="4">
    <location>
        <position position="567"/>
    </location>
</feature>
<proteinExistence type="inferred from homology"/>
<dbReference type="Pfam" id="PF08547">
    <property type="entry name" value="CIA30"/>
    <property type="match status" value="1"/>
</dbReference>
<comment type="similarity">
    <text evidence="1">Belongs to the CIA30 family.</text>
</comment>
<dbReference type="Proteomes" id="UP000654075">
    <property type="component" value="Unassembled WGS sequence"/>
</dbReference>
<feature type="compositionally biased region" description="Basic and acidic residues" evidence="2">
    <location>
        <begin position="103"/>
        <end position="113"/>
    </location>
</feature>
<reference evidence="4" key="1">
    <citation type="submission" date="2021-02" db="EMBL/GenBank/DDBJ databases">
        <authorList>
            <person name="Dougan E. K."/>
            <person name="Rhodes N."/>
            <person name="Thang M."/>
            <person name="Chan C."/>
        </authorList>
    </citation>
    <scope>NUCLEOTIDE SEQUENCE</scope>
</reference>
<dbReference type="InterPro" id="IPR002108">
    <property type="entry name" value="ADF-H"/>
</dbReference>
<dbReference type="PROSITE" id="PS51263">
    <property type="entry name" value="ADF_H"/>
    <property type="match status" value="1"/>
</dbReference>
<evidence type="ECO:0000256" key="2">
    <source>
        <dbReference type="SAM" id="MobiDB-lite"/>
    </source>
</evidence>
<accession>A0A813EPJ8</accession>
<dbReference type="AlphaFoldDB" id="A0A813EPJ8"/>
<organism evidence="4 5">
    <name type="scientific">Polarella glacialis</name>
    <name type="common">Dinoflagellate</name>
    <dbReference type="NCBI Taxonomy" id="89957"/>
    <lineage>
        <taxon>Eukaryota</taxon>
        <taxon>Sar</taxon>
        <taxon>Alveolata</taxon>
        <taxon>Dinophyceae</taxon>
        <taxon>Suessiales</taxon>
        <taxon>Suessiaceae</taxon>
        <taxon>Polarella</taxon>
    </lineage>
</organism>
<dbReference type="InterPro" id="IPR008979">
    <property type="entry name" value="Galactose-bd-like_sf"/>
</dbReference>
<evidence type="ECO:0000259" key="3">
    <source>
        <dbReference type="PROSITE" id="PS51263"/>
    </source>
</evidence>
<feature type="region of interest" description="Disordered" evidence="2">
    <location>
        <begin position="103"/>
        <end position="128"/>
    </location>
</feature>
<dbReference type="EMBL" id="CAJNNV010015003">
    <property type="protein sequence ID" value="CAE8603072.1"/>
    <property type="molecule type" value="Genomic_DNA"/>
</dbReference>
<feature type="region of interest" description="Disordered" evidence="2">
    <location>
        <begin position="547"/>
        <end position="567"/>
    </location>
</feature>
<comment type="caution">
    <text evidence="4">The sequence shown here is derived from an EMBL/GenBank/DDBJ whole genome shotgun (WGS) entry which is preliminary data.</text>
</comment>
<feature type="region of interest" description="Disordered" evidence="2">
    <location>
        <begin position="210"/>
        <end position="229"/>
    </location>
</feature>
<dbReference type="InterPro" id="IPR039131">
    <property type="entry name" value="NDUFAF1"/>
</dbReference>
<feature type="domain" description="ADF-H" evidence="3">
    <location>
        <begin position="1"/>
        <end position="66"/>
    </location>
</feature>
<evidence type="ECO:0000256" key="1">
    <source>
        <dbReference type="ARBA" id="ARBA00007884"/>
    </source>
</evidence>